<dbReference type="PANTHER" id="PTHR45792:SF8">
    <property type="entry name" value="DIACYLGLYCEROL LIPASE-ALPHA"/>
    <property type="match status" value="1"/>
</dbReference>
<dbReference type="PANTHER" id="PTHR45792">
    <property type="entry name" value="DIACYLGLYCEROL LIPASE HOMOLOG-RELATED"/>
    <property type="match status" value="1"/>
</dbReference>
<dbReference type="EMBL" id="CAXHTA020000010">
    <property type="protein sequence ID" value="CAL5224310.1"/>
    <property type="molecule type" value="Genomic_DNA"/>
</dbReference>
<comment type="catalytic activity">
    <reaction evidence="13">
        <text>a 1,2-diacyl-sn-glycerol + H2O = a 2-acylglycerol + a fatty acid + H(+)</text>
        <dbReference type="Rhea" id="RHEA:33275"/>
        <dbReference type="ChEBI" id="CHEBI:15377"/>
        <dbReference type="ChEBI" id="CHEBI:15378"/>
        <dbReference type="ChEBI" id="CHEBI:17389"/>
        <dbReference type="ChEBI" id="CHEBI:17815"/>
        <dbReference type="ChEBI" id="CHEBI:28868"/>
        <dbReference type="EC" id="3.1.1.116"/>
    </reaction>
    <physiologicalReaction direction="left-to-right" evidence="13">
        <dbReference type="Rhea" id="RHEA:33276"/>
    </physiologicalReaction>
</comment>
<dbReference type="InterPro" id="IPR002921">
    <property type="entry name" value="Fungal_lipase-type"/>
</dbReference>
<dbReference type="InterPro" id="IPR029058">
    <property type="entry name" value="AB_hydrolase_fold"/>
</dbReference>
<dbReference type="Pfam" id="PF01764">
    <property type="entry name" value="Lipase_3"/>
    <property type="match status" value="1"/>
</dbReference>
<evidence type="ECO:0000313" key="18">
    <source>
        <dbReference type="Proteomes" id="UP001497392"/>
    </source>
</evidence>
<organism evidence="17 18">
    <name type="scientific">Coccomyxa viridis</name>
    <dbReference type="NCBI Taxonomy" id="1274662"/>
    <lineage>
        <taxon>Eukaryota</taxon>
        <taxon>Viridiplantae</taxon>
        <taxon>Chlorophyta</taxon>
        <taxon>core chlorophytes</taxon>
        <taxon>Trebouxiophyceae</taxon>
        <taxon>Trebouxiophyceae incertae sedis</taxon>
        <taxon>Coccomyxaceae</taxon>
        <taxon>Coccomyxa</taxon>
    </lineage>
</organism>
<evidence type="ECO:0000256" key="12">
    <source>
        <dbReference type="ARBA" id="ARBA00023136"/>
    </source>
</evidence>
<dbReference type="EC" id="3.1.1.116" evidence="14"/>
<evidence type="ECO:0000256" key="8">
    <source>
        <dbReference type="ARBA" id="ARBA00022837"/>
    </source>
</evidence>
<comment type="cofactor">
    <cofactor evidence="1">
        <name>Ca(2+)</name>
        <dbReference type="ChEBI" id="CHEBI:29108"/>
    </cofactor>
</comment>
<evidence type="ECO:0000256" key="13">
    <source>
        <dbReference type="ARBA" id="ARBA00024531"/>
    </source>
</evidence>
<feature type="region of interest" description="Disordered" evidence="15">
    <location>
        <begin position="431"/>
        <end position="462"/>
    </location>
</feature>
<evidence type="ECO:0000256" key="6">
    <source>
        <dbReference type="ARBA" id="ARBA00022723"/>
    </source>
</evidence>
<evidence type="ECO:0000256" key="5">
    <source>
        <dbReference type="ARBA" id="ARBA00022692"/>
    </source>
</evidence>
<evidence type="ECO:0000256" key="9">
    <source>
        <dbReference type="ARBA" id="ARBA00022963"/>
    </source>
</evidence>
<keyword evidence="8" id="KW-0106">Calcium</keyword>
<keyword evidence="9" id="KW-0442">Lipid degradation</keyword>
<sequence length="588" mass="61522">MCKTGYVKTACKKTCSRAPEGQTHTAEAAQSSLSSWATVSTYLSQVAADAAMDLPPLQKDAGLLRMCHVLAELCHFAYVSRTADVGTSTSIAVPSMGLLSERAAVSAELVHFREASSGGHELDVPQQFGVWQVTGLGIVVAFRGTASQEDVIIDANIAPVPLDSSRPTRGRGAIKVHGGFYNGAKRHLSEIATVVRACDEKAGRRLPVWVTGHSLGGGYANALALHLLAQRNTAELFGAGGGTVTFGAPMVVYSERPASMYSQLQTMERAAEASGGSGAPQLQFHNLVNNADIVPRLLGTSLDSLHGLLEAYIPMIQRARTMAKNYHPFGTYHFIVGAQIRTPSPQKPQSRPASAGAAQQQEGRFLGGVGDEAYGKETTNQLDSSNLWRTFFVGNARGGGVTHHSILSYQERLYGYLEQLALQRSTSAAATLPGGQRAASRDGEDPASLFRQAPSPGAGDNPLLDEVGRFAGSVGAIAATELGRGMATELAQRAVTYWASSRAARASSAGTAASQGASSVSAPEAGSGAAAASTSGSSWSITNWWSRPAPQQGPEAEPGRGRGRGRGGPDGSPRGRGRGRGRGREPDL</sequence>
<feature type="domain" description="Fungal lipase-type" evidence="16">
    <location>
        <begin position="139"/>
        <end position="298"/>
    </location>
</feature>
<keyword evidence="12" id="KW-0472">Membrane</keyword>
<comment type="caution">
    <text evidence="17">The sequence shown here is derived from an EMBL/GenBank/DDBJ whole genome shotgun (WGS) entry which is preliminary data.</text>
</comment>
<evidence type="ECO:0000256" key="3">
    <source>
        <dbReference type="ARBA" id="ARBA00022475"/>
    </source>
</evidence>
<evidence type="ECO:0000259" key="16">
    <source>
        <dbReference type="Pfam" id="PF01764"/>
    </source>
</evidence>
<dbReference type="Gene3D" id="3.40.50.1820">
    <property type="entry name" value="alpha/beta hydrolase"/>
    <property type="match status" value="1"/>
</dbReference>
<keyword evidence="18" id="KW-1185">Reference proteome</keyword>
<evidence type="ECO:0000256" key="15">
    <source>
        <dbReference type="SAM" id="MobiDB-lite"/>
    </source>
</evidence>
<evidence type="ECO:0000313" key="17">
    <source>
        <dbReference type="EMBL" id="CAL5224310.1"/>
    </source>
</evidence>
<dbReference type="InterPro" id="IPR052214">
    <property type="entry name" value="DAG_Lipase-Related"/>
</dbReference>
<evidence type="ECO:0000256" key="7">
    <source>
        <dbReference type="ARBA" id="ARBA00022801"/>
    </source>
</evidence>
<evidence type="ECO:0000256" key="14">
    <source>
        <dbReference type="ARBA" id="ARBA00026104"/>
    </source>
</evidence>
<keyword evidence="11" id="KW-0443">Lipid metabolism</keyword>
<protein>
    <recommendedName>
        <fullName evidence="14">sn-1-specific diacylglycerol lipase</fullName>
        <ecNumber evidence="14">3.1.1.116</ecNumber>
    </recommendedName>
</protein>
<keyword evidence="6" id="KW-0479">Metal-binding</keyword>
<dbReference type="Proteomes" id="UP001497392">
    <property type="component" value="Unassembled WGS sequence"/>
</dbReference>
<keyword evidence="7" id="KW-0378">Hydrolase</keyword>
<reference evidence="17 18" key="1">
    <citation type="submission" date="2024-06" db="EMBL/GenBank/DDBJ databases">
        <authorList>
            <person name="Kraege A."/>
            <person name="Thomma B."/>
        </authorList>
    </citation>
    <scope>NUCLEOTIDE SEQUENCE [LARGE SCALE GENOMIC DNA]</scope>
</reference>
<keyword evidence="3" id="KW-1003">Cell membrane</keyword>
<feature type="region of interest" description="Disordered" evidence="15">
    <location>
        <begin position="517"/>
        <end position="588"/>
    </location>
</feature>
<name>A0ABP1G0N8_9CHLO</name>
<dbReference type="SUPFAM" id="SSF53474">
    <property type="entry name" value="alpha/beta-Hydrolases"/>
    <property type="match status" value="1"/>
</dbReference>
<evidence type="ECO:0000256" key="10">
    <source>
        <dbReference type="ARBA" id="ARBA00022989"/>
    </source>
</evidence>
<accession>A0ABP1G0N8</accession>
<evidence type="ECO:0000256" key="1">
    <source>
        <dbReference type="ARBA" id="ARBA00001913"/>
    </source>
</evidence>
<feature type="compositionally biased region" description="Low complexity" evidence="15">
    <location>
        <begin position="517"/>
        <end position="540"/>
    </location>
</feature>
<keyword evidence="10" id="KW-1133">Transmembrane helix</keyword>
<keyword evidence="5" id="KW-0812">Transmembrane</keyword>
<comment type="subcellular location">
    <subcellularLocation>
        <location evidence="2">Cell membrane</location>
        <topology evidence="2">Multi-pass membrane protein</topology>
    </subcellularLocation>
</comment>
<dbReference type="CDD" id="cd00519">
    <property type="entry name" value="Lipase_3"/>
    <property type="match status" value="1"/>
</dbReference>
<evidence type="ECO:0000256" key="11">
    <source>
        <dbReference type="ARBA" id="ARBA00023098"/>
    </source>
</evidence>
<evidence type="ECO:0000256" key="4">
    <source>
        <dbReference type="ARBA" id="ARBA00022553"/>
    </source>
</evidence>
<keyword evidence="4" id="KW-0597">Phosphoprotein</keyword>
<evidence type="ECO:0000256" key="2">
    <source>
        <dbReference type="ARBA" id="ARBA00004651"/>
    </source>
</evidence>
<proteinExistence type="predicted"/>
<gene>
    <name evidence="17" type="primary">g6977</name>
    <name evidence="17" type="ORF">VP750_LOCUS5969</name>
</gene>